<dbReference type="InterPro" id="IPR043138">
    <property type="entry name" value="GGT_lsub"/>
</dbReference>
<keyword evidence="9 13" id="KW-0012">Acyltransferase</keyword>
<evidence type="ECO:0000256" key="2">
    <source>
        <dbReference type="ARBA" id="ARBA00001089"/>
    </source>
</evidence>
<evidence type="ECO:0000256" key="5">
    <source>
        <dbReference type="ARBA" id="ARBA00022670"/>
    </source>
</evidence>
<proteinExistence type="inferred from homology"/>
<dbReference type="PANTHER" id="PTHR11686">
    <property type="entry name" value="GAMMA GLUTAMYL TRANSPEPTIDASE"/>
    <property type="match status" value="1"/>
</dbReference>
<dbReference type="FunFam" id="1.10.246.130:FF:000005">
    <property type="entry name" value="Gamma-glutamyltranspeptidase 1, putative"/>
    <property type="match status" value="1"/>
</dbReference>
<accession>A0A2G8SR42</accession>
<dbReference type="SUPFAM" id="SSF56235">
    <property type="entry name" value="N-terminal nucleophile aminohydrolases (Ntn hydrolases)"/>
    <property type="match status" value="1"/>
</dbReference>
<dbReference type="InterPro" id="IPR029055">
    <property type="entry name" value="Ntn_hydrolases_N"/>
</dbReference>
<keyword evidence="6 13" id="KW-0808">Transferase</keyword>
<dbReference type="Proteomes" id="UP000230002">
    <property type="component" value="Unassembled WGS sequence"/>
</dbReference>
<name>A0A2G8SR42_9APHY</name>
<keyword evidence="5" id="KW-0645">Protease</keyword>
<reference evidence="14 15" key="1">
    <citation type="journal article" date="2015" name="Sci. Rep.">
        <title>Chromosome-level genome map provides insights into diverse defense mechanisms in the medicinal fungus Ganoderma sinense.</title>
        <authorList>
            <person name="Zhu Y."/>
            <person name="Xu J."/>
            <person name="Sun C."/>
            <person name="Zhou S."/>
            <person name="Xu H."/>
            <person name="Nelson D.R."/>
            <person name="Qian J."/>
            <person name="Song J."/>
            <person name="Luo H."/>
            <person name="Xiang L."/>
            <person name="Li Y."/>
            <person name="Xu Z."/>
            <person name="Ji A."/>
            <person name="Wang L."/>
            <person name="Lu S."/>
            <person name="Hayward A."/>
            <person name="Sun W."/>
            <person name="Li X."/>
            <person name="Schwartz D.C."/>
            <person name="Wang Y."/>
            <person name="Chen S."/>
        </authorList>
    </citation>
    <scope>NUCLEOTIDE SEQUENCE [LARGE SCALE GENOMIC DNA]</scope>
    <source>
        <strain evidence="14 15">ZZ0214-1</strain>
    </source>
</reference>
<dbReference type="GO" id="GO:0036374">
    <property type="term" value="F:glutathione hydrolase activity"/>
    <property type="evidence" value="ECO:0007669"/>
    <property type="project" value="UniProtKB-UniRule"/>
</dbReference>
<dbReference type="Gene3D" id="1.10.246.130">
    <property type="match status" value="1"/>
</dbReference>
<dbReference type="UniPathway" id="UPA00204"/>
<feature type="binding site" evidence="12">
    <location>
        <begin position="497"/>
        <end position="498"/>
    </location>
    <ligand>
        <name>L-glutamate</name>
        <dbReference type="ChEBI" id="CHEBI:29985"/>
    </ligand>
</feature>
<dbReference type="OrthoDB" id="1081007at2759"/>
<dbReference type="GO" id="GO:0006751">
    <property type="term" value="P:glutathione catabolic process"/>
    <property type="evidence" value="ECO:0007669"/>
    <property type="project" value="UniProtKB-UniRule"/>
</dbReference>
<evidence type="ECO:0000256" key="6">
    <source>
        <dbReference type="ARBA" id="ARBA00022679"/>
    </source>
</evidence>
<feature type="binding site" evidence="12">
    <location>
        <position position="520"/>
    </location>
    <ligand>
        <name>L-glutamate</name>
        <dbReference type="ChEBI" id="CHEBI:29985"/>
    </ligand>
</feature>
<evidence type="ECO:0000256" key="12">
    <source>
        <dbReference type="PIRSR" id="PIRSR600101-2"/>
    </source>
</evidence>
<comment type="caution">
    <text evidence="14">The sequence shown here is derived from an EMBL/GenBank/DDBJ whole genome shotgun (WGS) entry which is preliminary data.</text>
</comment>
<evidence type="ECO:0000313" key="15">
    <source>
        <dbReference type="Proteomes" id="UP000230002"/>
    </source>
</evidence>
<dbReference type="GO" id="GO:0006508">
    <property type="term" value="P:proteolysis"/>
    <property type="evidence" value="ECO:0007669"/>
    <property type="project" value="UniProtKB-KW"/>
</dbReference>
<dbReference type="GO" id="GO:0005886">
    <property type="term" value="C:plasma membrane"/>
    <property type="evidence" value="ECO:0007669"/>
    <property type="project" value="TreeGrafter"/>
</dbReference>
<feature type="binding site" evidence="12">
    <location>
        <position position="469"/>
    </location>
    <ligand>
        <name>L-glutamate</name>
        <dbReference type="ChEBI" id="CHEBI:29985"/>
    </ligand>
</feature>
<evidence type="ECO:0000256" key="10">
    <source>
        <dbReference type="ARBA" id="ARBA00047417"/>
    </source>
</evidence>
<dbReference type="InterPro" id="IPR000101">
    <property type="entry name" value="GGT_peptidase"/>
</dbReference>
<dbReference type="STRING" id="1077348.A0A2G8SR42"/>
<dbReference type="Pfam" id="PF01019">
    <property type="entry name" value="G_glu_transpept"/>
    <property type="match status" value="1"/>
</dbReference>
<keyword evidence="15" id="KW-1185">Reference proteome</keyword>
<evidence type="ECO:0000256" key="13">
    <source>
        <dbReference type="RuleBase" id="RU368068"/>
    </source>
</evidence>
<dbReference type="EC" id="3.4.19.13" evidence="13"/>
<dbReference type="AlphaFoldDB" id="A0A2G8SR42"/>
<keyword evidence="7 13" id="KW-0378">Hydrolase</keyword>
<keyword evidence="8" id="KW-0325">Glycoprotein</keyword>
<dbReference type="GO" id="GO:0000324">
    <property type="term" value="C:fungal-type vacuole"/>
    <property type="evidence" value="ECO:0007669"/>
    <property type="project" value="TreeGrafter"/>
</dbReference>
<evidence type="ECO:0000256" key="1">
    <source>
        <dbReference type="ARBA" id="ARBA00001049"/>
    </source>
</evidence>
<evidence type="ECO:0000256" key="11">
    <source>
        <dbReference type="PIRSR" id="PIRSR600101-1"/>
    </source>
</evidence>
<evidence type="ECO:0000256" key="9">
    <source>
        <dbReference type="ARBA" id="ARBA00023315"/>
    </source>
</evidence>
<evidence type="ECO:0000256" key="7">
    <source>
        <dbReference type="ARBA" id="ARBA00022801"/>
    </source>
</evidence>
<evidence type="ECO:0000256" key="4">
    <source>
        <dbReference type="ARBA" id="ARBA00009381"/>
    </source>
</evidence>
<feature type="binding site" evidence="12">
    <location>
        <begin position="445"/>
        <end position="447"/>
    </location>
    <ligand>
        <name>L-glutamate</name>
        <dbReference type="ChEBI" id="CHEBI:29985"/>
    </ligand>
</feature>
<dbReference type="Gene3D" id="3.60.20.40">
    <property type="match status" value="1"/>
</dbReference>
<feature type="active site" description="Nucleophile" evidence="11">
    <location>
        <position position="427"/>
    </location>
</feature>
<dbReference type="PRINTS" id="PR01210">
    <property type="entry name" value="GGTRANSPTASE"/>
</dbReference>
<comment type="catalytic activity">
    <reaction evidence="1 13">
        <text>an S-substituted glutathione + H2O = an S-substituted L-cysteinylglycine + L-glutamate</text>
        <dbReference type="Rhea" id="RHEA:59468"/>
        <dbReference type="ChEBI" id="CHEBI:15377"/>
        <dbReference type="ChEBI" id="CHEBI:29985"/>
        <dbReference type="ChEBI" id="CHEBI:90779"/>
        <dbReference type="ChEBI" id="CHEBI:143103"/>
        <dbReference type="EC" id="3.4.19.13"/>
    </reaction>
</comment>
<comment type="catalytic activity">
    <reaction evidence="2 13">
        <text>glutathione + H2O = L-cysteinylglycine + L-glutamate</text>
        <dbReference type="Rhea" id="RHEA:28807"/>
        <dbReference type="ChEBI" id="CHEBI:15377"/>
        <dbReference type="ChEBI" id="CHEBI:29985"/>
        <dbReference type="ChEBI" id="CHEBI:57925"/>
        <dbReference type="ChEBI" id="CHEBI:61694"/>
        <dbReference type="EC" id="3.4.19.13"/>
    </reaction>
</comment>
<dbReference type="PANTHER" id="PTHR11686:SF9">
    <property type="entry name" value="RE13973P"/>
    <property type="match status" value="1"/>
</dbReference>
<dbReference type="NCBIfam" id="TIGR00066">
    <property type="entry name" value="g_glut_trans"/>
    <property type="match status" value="1"/>
</dbReference>
<comment type="function">
    <text evidence="13">Cleaves the gamma-glutamyl peptide bond of glutathione and glutathione conjugates.</text>
</comment>
<gene>
    <name evidence="14" type="ORF">GSI_01897</name>
</gene>
<dbReference type="FunFam" id="3.60.20.40:FF:000001">
    <property type="entry name" value="Gamma-glutamyltranspeptidase 1"/>
    <property type="match status" value="1"/>
</dbReference>
<evidence type="ECO:0000256" key="8">
    <source>
        <dbReference type="ARBA" id="ARBA00023180"/>
    </source>
</evidence>
<dbReference type="EC" id="2.3.2.2" evidence="13"/>
<dbReference type="InterPro" id="IPR043137">
    <property type="entry name" value="GGT_ssub_C"/>
</dbReference>
<feature type="binding site" evidence="12">
    <location>
        <position position="158"/>
    </location>
    <ligand>
        <name>L-glutamate</name>
        <dbReference type="ChEBI" id="CHEBI:29985"/>
    </ligand>
</feature>
<sequence length="616" mass="66995">MLKPGILGEPGSFKLTSQQAQRPARRSRWLYLAFLAFSSGYLLLENWEWNLAVSPIFPTPRCGQGSQRTQVPSGTNNPAYLVRAAHGAVASENVLCSEIGVNTMKAGGNAVDAIVSTTLCIGVANMFSSGIGGGGFMTVRIPPATPNATSEVFTVDFRETAPALSNRTMYVDDPLASRWGGLAVGVPGELRGLEEAHRRWGSLPWKTLVKPAADLAKGWPVPTELARRLQMFSQLMLNELDWQAVFAPEGRLLREGEIIRRTNLSRTLEAIAEQGPDAFYKGPIADALIDKIRATGGILTHQDLEDYKVHVSRALEGTYRGRKIYTPHAPTSGPVLQHMLNLVEHYDDLVKDGGTVLNVHRFVEAMKFGFAARTWIGDPAFHNNVSHIHEIPTKEYSDEIFSGITDETTHTPEYYNPVYDVVVDHGTSHSSVVDKNGMAVSLTTTVNLIFGSAVMDPVTGVILNDEMDDFSTPGTPNEFGLYPSPFNYPEPGKRPLSSTVPTIMEYEDGAFFLAIGGSGGSRIFPAIFQVLLNLDWGMDVSAAIEYGRLHDQLFPTMVDADDILPPTLLDGLRAKGHNITVSDTGRVASVIQAVVSQDSTLYAASDSRKNGIAAGY</sequence>
<protein>
    <recommendedName>
        <fullName evidence="13">Glutathione hydrolase</fullName>
        <ecNumber evidence="13">2.3.2.2</ecNumber>
        <ecNumber evidence="13">3.4.19.13</ecNumber>
    </recommendedName>
    <alternativeName>
        <fullName evidence="13">Gamma-glutamyltransferase</fullName>
    </alternativeName>
    <alternativeName>
        <fullName evidence="13">Gamma-glutamyltranspeptidase</fullName>
    </alternativeName>
</protein>
<comment type="pathway">
    <text evidence="3 13">Sulfur metabolism; glutathione metabolism.</text>
</comment>
<dbReference type="EMBL" id="AYKW01000002">
    <property type="protein sequence ID" value="PIL36235.1"/>
    <property type="molecule type" value="Genomic_DNA"/>
</dbReference>
<evidence type="ECO:0000256" key="3">
    <source>
        <dbReference type="ARBA" id="ARBA00005115"/>
    </source>
</evidence>
<comment type="catalytic activity">
    <reaction evidence="10 13">
        <text>an N-terminal (5-L-glutamyl)-[peptide] + an alpha-amino acid = 5-L-glutamyl amino acid + an N-terminal L-alpha-aminoacyl-[peptide]</text>
        <dbReference type="Rhea" id="RHEA:23904"/>
        <dbReference type="Rhea" id="RHEA-COMP:9780"/>
        <dbReference type="Rhea" id="RHEA-COMP:9795"/>
        <dbReference type="ChEBI" id="CHEBI:77644"/>
        <dbReference type="ChEBI" id="CHEBI:78597"/>
        <dbReference type="ChEBI" id="CHEBI:78599"/>
        <dbReference type="ChEBI" id="CHEBI:78608"/>
        <dbReference type="EC" id="2.3.2.2"/>
    </reaction>
</comment>
<dbReference type="GO" id="GO:0103068">
    <property type="term" value="F:leukotriene C4 gamma-glutamyl transferase activity"/>
    <property type="evidence" value="ECO:0007669"/>
    <property type="project" value="UniProtKB-EC"/>
</dbReference>
<comment type="similarity">
    <text evidence="4">Belongs to the gamma-glutamyltransferase family.</text>
</comment>
<organism evidence="14 15">
    <name type="scientific">Ganoderma sinense ZZ0214-1</name>
    <dbReference type="NCBI Taxonomy" id="1077348"/>
    <lineage>
        <taxon>Eukaryota</taxon>
        <taxon>Fungi</taxon>
        <taxon>Dikarya</taxon>
        <taxon>Basidiomycota</taxon>
        <taxon>Agaricomycotina</taxon>
        <taxon>Agaricomycetes</taxon>
        <taxon>Polyporales</taxon>
        <taxon>Polyporaceae</taxon>
        <taxon>Ganoderma</taxon>
    </lineage>
</organism>
<evidence type="ECO:0000313" key="14">
    <source>
        <dbReference type="EMBL" id="PIL36235.1"/>
    </source>
</evidence>